<evidence type="ECO:0000313" key="2">
    <source>
        <dbReference type="EMBL" id="SDP83497.1"/>
    </source>
</evidence>
<dbReference type="Pfam" id="PF02368">
    <property type="entry name" value="Big_2"/>
    <property type="match status" value="3"/>
</dbReference>
<dbReference type="EMBL" id="FNJM01000022">
    <property type="protein sequence ID" value="SDP83497.1"/>
    <property type="molecule type" value="Genomic_DNA"/>
</dbReference>
<gene>
    <name evidence="2" type="ORF">SAMN04488529_12227</name>
</gene>
<keyword evidence="3" id="KW-1185">Reference proteome</keyword>
<evidence type="ECO:0000259" key="1">
    <source>
        <dbReference type="SMART" id="SM00635"/>
    </source>
</evidence>
<evidence type="ECO:0000313" key="3">
    <source>
        <dbReference type="Proteomes" id="UP000198597"/>
    </source>
</evidence>
<dbReference type="AlphaFoldDB" id="A0A1H0VY98"/>
<dbReference type="Gene3D" id="2.60.40.1080">
    <property type="match status" value="3"/>
</dbReference>
<proteinExistence type="predicted"/>
<dbReference type="Gene3D" id="2.60.120.260">
    <property type="entry name" value="Galactose-binding domain-like"/>
    <property type="match status" value="1"/>
</dbReference>
<dbReference type="SUPFAM" id="SSF49373">
    <property type="entry name" value="Invasin/intimin cell-adhesion fragments"/>
    <property type="match status" value="3"/>
</dbReference>
<dbReference type="RefSeq" id="WP_089973511.1">
    <property type="nucleotide sequence ID" value="NZ_FNJM01000022.1"/>
</dbReference>
<accession>A0A1H0VY98</accession>
<feature type="domain" description="BIG2" evidence="1">
    <location>
        <begin position="155"/>
        <end position="232"/>
    </location>
</feature>
<dbReference type="Proteomes" id="UP000198597">
    <property type="component" value="Unassembled WGS sequence"/>
</dbReference>
<reference evidence="2 3" key="1">
    <citation type="submission" date="2016-10" db="EMBL/GenBank/DDBJ databases">
        <authorList>
            <person name="de Groot N.N."/>
        </authorList>
    </citation>
    <scope>NUCLEOTIDE SEQUENCE [LARGE SCALE GENOMIC DNA]</scope>
    <source>
        <strain evidence="2 3">DSM 12272</strain>
    </source>
</reference>
<feature type="domain" description="BIG2" evidence="1">
    <location>
        <begin position="243"/>
        <end position="322"/>
    </location>
</feature>
<feature type="domain" description="BIG2" evidence="1">
    <location>
        <begin position="332"/>
        <end position="409"/>
    </location>
</feature>
<dbReference type="STRING" id="94869.SAMN04488529_12227"/>
<dbReference type="OrthoDB" id="1937631at2"/>
<sequence length="494" mass="54488">VANLNNFENNSANLNDSLINPEKGWKRFENTNSNIKYVGAFVAGGEITYSTLPLSVAGETKVEFKFSGTKLRLIGAKSTNYSEELGCRIDGKEYIFTQKGQSKNKTVDLEVLNLENKIHEVEIYNIKVGSYGLVLDAVDVDEDGALIGDGATEVEPKEIYLNKNKLELVKKTEDNLVATITPANSKNKKVIWISSDENVVKVDENGKIIALNEGKAIIKAKVEGTDLVAICEVNVIPNEDIIKAESVTLNKKSIELLKGTVDKVEATILPNNSTNKKVIWTSSDLSIVSIDVDGACYITGQKEGKAIITAKIEGTDIIAKCEVTVVSKNGIQAEDIKVNKTSLNLNSGDSEKLIAKVLPENSTNTKLIWTSSDENIVKVDENGNVTAIKEGNAQITVRIDGTDIKDSCDVIVKSSDFENNKAILLLTLTNGAIKEYDVTMKEVNKFIKWYEDKTEGIAGVGPAVYSFYKKVNPYKTVKEYIKYDIIYLYEYREY</sequence>
<protein>
    <submittedName>
        <fullName evidence="2">Uncharacterized conserved protein YjdB, contains Ig-like domain</fullName>
    </submittedName>
</protein>
<name>A0A1H0VY98_9CLOT</name>
<dbReference type="InterPro" id="IPR008964">
    <property type="entry name" value="Invasin/intimin_cell_adhesion"/>
</dbReference>
<dbReference type="InterPro" id="IPR003343">
    <property type="entry name" value="Big_2"/>
</dbReference>
<organism evidence="2 3">
    <name type="scientific">Clostridium gasigenes</name>
    <dbReference type="NCBI Taxonomy" id="94869"/>
    <lineage>
        <taxon>Bacteria</taxon>
        <taxon>Bacillati</taxon>
        <taxon>Bacillota</taxon>
        <taxon>Clostridia</taxon>
        <taxon>Eubacteriales</taxon>
        <taxon>Clostridiaceae</taxon>
        <taxon>Clostridium</taxon>
    </lineage>
</organism>
<feature type="non-terminal residue" evidence="2">
    <location>
        <position position="1"/>
    </location>
</feature>
<dbReference type="SMART" id="SM00635">
    <property type="entry name" value="BID_2"/>
    <property type="match status" value="3"/>
</dbReference>